<evidence type="ECO:0000256" key="1">
    <source>
        <dbReference type="ARBA" id="ARBA00004863"/>
    </source>
</evidence>
<dbReference type="InterPro" id="IPR003773">
    <property type="entry name" value="Menaquinone_biosynth"/>
</dbReference>
<keyword evidence="2 4" id="KW-0474">Menaquinone biosynthesis</keyword>
<accession>A0ABY5V1L4</accession>
<evidence type="ECO:0000256" key="3">
    <source>
        <dbReference type="ARBA" id="ARBA00023239"/>
    </source>
</evidence>
<evidence type="ECO:0000313" key="5">
    <source>
        <dbReference type="EMBL" id="UWN58116.1"/>
    </source>
</evidence>
<evidence type="ECO:0000256" key="2">
    <source>
        <dbReference type="ARBA" id="ARBA00022428"/>
    </source>
</evidence>
<dbReference type="Gene3D" id="3.40.190.10">
    <property type="entry name" value="Periplasmic binding protein-like II"/>
    <property type="match status" value="2"/>
</dbReference>
<proteinExistence type="inferred from homology"/>
<protein>
    <recommendedName>
        <fullName evidence="4">Chorismate dehydratase</fullName>
        <ecNumber evidence="4">4.2.1.151</ecNumber>
    </recommendedName>
    <alternativeName>
        <fullName evidence="4">Menaquinone biosynthetic enzyme MqnA</fullName>
    </alternativeName>
</protein>
<keyword evidence="6" id="KW-1185">Reference proteome</keyword>
<evidence type="ECO:0000256" key="4">
    <source>
        <dbReference type="HAMAP-Rule" id="MF_00995"/>
    </source>
</evidence>
<dbReference type="Pfam" id="PF02621">
    <property type="entry name" value="VitK2_biosynth"/>
    <property type="match status" value="1"/>
</dbReference>
<dbReference type="Proteomes" id="UP001059295">
    <property type="component" value="Chromosome"/>
</dbReference>
<gene>
    <name evidence="4" type="primary">mqnA</name>
    <name evidence="5" type="ORF">NQ491_04910</name>
</gene>
<evidence type="ECO:0000313" key="6">
    <source>
        <dbReference type="Proteomes" id="UP001059295"/>
    </source>
</evidence>
<comment type="similarity">
    <text evidence="4">Belongs to the MqnA/MqnD family. MqnA subfamily.</text>
</comment>
<name>A0ABY5V1L4_9BACT</name>
<dbReference type="InterPro" id="IPR030868">
    <property type="entry name" value="MqnA"/>
</dbReference>
<dbReference type="CDD" id="cd13634">
    <property type="entry name" value="PBP2_Sco4506"/>
    <property type="match status" value="1"/>
</dbReference>
<dbReference type="EC" id="4.2.1.151" evidence="4"/>
<comment type="pathway">
    <text evidence="1 4">Quinol/quinone metabolism; menaquinone biosynthesis.</text>
</comment>
<organism evidence="5 6">
    <name type="scientific">Alistipes ihumii AP11</name>
    <dbReference type="NCBI Taxonomy" id="1211813"/>
    <lineage>
        <taxon>Bacteria</taxon>
        <taxon>Pseudomonadati</taxon>
        <taxon>Bacteroidota</taxon>
        <taxon>Bacteroidia</taxon>
        <taxon>Bacteroidales</taxon>
        <taxon>Rikenellaceae</taxon>
        <taxon>Alistipes</taxon>
    </lineage>
</organism>
<dbReference type="EMBL" id="CP102294">
    <property type="protein sequence ID" value="UWN58116.1"/>
    <property type="molecule type" value="Genomic_DNA"/>
</dbReference>
<comment type="function">
    <text evidence="4">Catalyzes the dehydration of chorismate into 3-[(1-carboxyvinyl)oxy]benzoate, a step in the biosynthesis of menaquinone (MK, vitamin K2).</text>
</comment>
<dbReference type="PANTHER" id="PTHR37690:SF1">
    <property type="entry name" value="CHORISMATE DEHYDRATASE"/>
    <property type="match status" value="1"/>
</dbReference>
<dbReference type="SUPFAM" id="SSF53850">
    <property type="entry name" value="Periplasmic binding protein-like II"/>
    <property type="match status" value="1"/>
</dbReference>
<dbReference type="HAMAP" id="MF_00995">
    <property type="entry name" value="MqnA"/>
    <property type="match status" value="1"/>
</dbReference>
<reference evidence="5" key="1">
    <citation type="journal article" date="2022" name="Cell">
        <title>Design, construction, and in vivo augmentation of a complex gut microbiome.</title>
        <authorList>
            <person name="Cheng A.G."/>
            <person name="Ho P.Y."/>
            <person name="Aranda-Diaz A."/>
            <person name="Jain S."/>
            <person name="Yu F.B."/>
            <person name="Meng X."/>
            <person name="Wang M."/>
            <person name="Iakiviak M."/>
            <person name="Nagashima K."/>
            <person name="Zhao A."/>
            <person name="Murugkar P."/>
            <person name="Patil A."/>
            <person name="Atabakhsh K."/>
            <person name="Weakley A."/>
            <person name="Yan J."/>
            <person name="Brumbaugh A.R."/>
            <person name="Higginbottom S."/>
            <person name="Dimas A."/>
            <person name="Shiver A.L."/>
            <person name="Deutschbauer A."/>
            <person name="Neff N."/>
            <person name="Sonnenburg J.L."/>
            <person name="Huang K.C."/>
            <person name="Fischbach M.A."/>
        </authorList>
    </citation>
    <scope>NUCLEOTIDE SEQUENCE</scope>
    <source>
        <strain evidence="5">AP11</strain>
    </source>
</reference>
<comment type="catalytic activity">
    <reaction evidence="4">
        <text>chorismate = 3-[(1-carboxyvinyl)-oxy]benzoate + H2O</text>
        <dbReference type="Rhea" id="RHEA:40051"/>
        <dbReference type="ChEBI" id="CHEBI:15377"/>
        <dbReference type="ChEBI" id="CHEBI:29748"/>
        <dbReference type="ChEBI" id="CHEBI:76981"/>
        <dbReference type="EC" id="4.2.1.151"/>
    </reaction>
</comment>
<dbReference type="PANTHER" id="PTHR37690">
    <property type="entry name" value="CHORISMATE DEHYDRATASE"/>
    <property type="match status" value="1"/>
</dbReference>
<keyword evidence="3 4" id="KW-0456">Lyase</keyword>
<sequence length="256" mass="28800">MMMRNRIAAVSYLNTIPFIYGIEHAGAGLHAELLLSPPRGCAEALRDGKADLALIPVAAIPGISDLRIVTPYCIGASGPVRTVVLASADPLENVDTVYLDSHSLTSVRLVRLLAAKLWKREFRWRELDDFSVLDDPKPRTGYVIIGDKVFAREAAFRYRYDLAEQWRLLTGLPFVFAAWVARGGVPEVTVDSLTEALAYGTAHIDEAIRRYGYGDRPYARDYLTRNIDFVFDEQKRRAMELYWEEGLRIEPPINPG</sequence>